<accession>A0A7R8U9X4</accession>
<dbReference type="Proteomes" id="UP000594454">
    <property type="component" value="Chromosome 1"/>
</dbReference>
<evidence type="ECO:0000256" key="6">
    <source>
        <dbReference type="ARBA" id="ARBA00023274"/>
    </source>
</evidence>
<dbReference type="CDD" id="cd00677">
    <property type="entry name" value="S15_NS1_EPRS_RNA-bind"/>
    <property type="match status" value="1"/>
</dbReference>
<evidence type="ECO:0000256" key="7">
    <source>
        <dbReference type="ARBA" id="ARBA00035249"/>
    </source>
</evidence>
<sequence>MNNIFTLRFLPQGPRQFVREYAFKSELKIKWVRPEKISCILPEKSGDLSPMPKIDGKTPLPGFVNSKQLETASEETKSLFSLENNSRVWTTRTYQQSLIREVQRHSLDFGSMEAKLAKMTATIRAMQEEMKIHPRNLRRKVILKELIDKRKKFLKYLRRWDYKRFEWILEKLDLVYKSPPAEFHWVTRKESLKKLAILHCENLKQQRLDAYRRILESQQVEFLEKKLKNLEFIRKEQQECQVAVTVSEEEIKAVRKQLQELKASREKQEEVADR</sequence>
<evidence type="ECO:0000256" key="5">
    <source>
        <dbReference type="ARBA" id="ARBA00023128"/>
    </source>
</evidence>
<evidence type="ECO:0000313" key="12">
    <source>
        <dbReference type="Proteomes" id="UP000594454"/>
    </source>
</evidence>
<evidence type="ECO:0000256" key="10">
    <source>
        <dbReference type="SAM" id="Coils"/>
    </source>
</evidence>
<dbReference type="SMART" id="SM01387">
    <property type="entry name" value="Ribosomal_S15"/>
    <property type="match status" value="1"/>
</dbReference>
<evidence type="ECO:0000256" key="1">
    <source>
        <dbReference type="ARBA" id="ARBA00004173"/>
    </source>
</evidence>
<evidence type="ECO:0000256" key="2">
    <source>
        <dbReference type="ARBA" id="ARBA00008434"/>
    </source>
</evidence>
<dbReference type="InterPro" id="IPR000589">
    <property type="entry name" value="Ribosomal_uS15"/>
</dbReference>
<keyword evidence="5" id="KW-0496">Mitochondrion</keyword>
<keyword evidence="6 9" id="KW-0687">Ribonucleoprotein</keyword>
<evidence type="ECO:0000313" key="11">
    <source>
        <dbReference type="EMBL" id="CAD7076882.1"/>
    </source>
</evidence>
<dbReference type="OMA" id="YGSMESK"/>
<dbReference type="InParanoid" id="A0A7R8U9X4"/>
<gene>
    <name evidence="11" type="ORF">HERILL_LOCUS271</name>
</gene>
<proteinExistence type="inferred from homology"/>
<dbReference type="EMBL" id="LR899009">
    <property type="protein sequence ID" value="CAD7076882.1"/>
    <property type="molecule type" value="Genomic_DNA"/>
</dbReference>
<keyword evidence="3" id="KW-0809">Transit peptide</keyword>
<dbReference type="PANTHER" id="PTHR46685">
    <property type="entry name" value="28S RIBOSOMAL PROTEIN S15, MITOCHONDRIAL"/>
    <property type="match status" value="1"/>
</dbReference>
<keyword evidence="12" id="KW-1185">Reference proteome</keyword>
<protein>
    <recommendedName>
        <fullName evidence="7">Small ribosomal subunit protein uS15m</fullName>
    </recommendedName>
    <alternativeName>
        <fullName evidence="8">28S ribosomal protein S15, mitochondrial</fullName>
    </alternativeName>
</protein>
<evidence type="ECO:0000256" key="3">
    <source>
        <dbReference type="ARBA" id="ARBA00022946"/>
    </source>
</evidence>
<dbReference type="InterPro" id="IPR052137">
    <property type="entry name" value="uS15_ribosomal"/>
</dbReference>
<comment type="subcellular location">
    <subcellularLocation>
        <location evidence="1">Mitochondrion</location>
    </subcellularLocation>
</comment>
<name>A0A7R8U9X4_HERIL</name>
<dbReference type="AlphaFoldDB" id="A0A7R8U9X4"/>
<dbReference type="Gene3D" id="1.10.287.10">
    <property type="entry name" value="S15/NS1, RNA-binding"/>
    <property type="match status" value="1"/>
</dbReference>
<dbReference type="SUPFAM" id="SSF47060">
    <property type="entry name" value="S15/NS1 RNA-binding domain"/>
    <property type="match status" value="1"/>
</dbReference>
<comment type="similarity">
    <text evidence="2 9">Belongs to the universal ribosomal protein uS15 family.</text>
</comment>
<feature type="coiled-coil region" evidence="10">
    <location>
        <begin position="244"/>
        <end position="271"/>
    </location>
</feature>
<dbReference type="InterPro" id="IPR009068">
    <property type="entry name" value="uS15_NS1_RNA-bd_sf"/>
</dbReference>
<dbReference type="GO" id="GO:0005763">
    <property type="term" value="C:mitochondrial small ribosomal subunit"/>
    <property type="evidence" value="ECO:0007669"/>
    <property type="project" value="TreeGrafter"/>
</dbReference>
<reference evidence="11 12" key="1">
    <citation type="submission" date="2020-11" db="EMBL/GenBank/DDBJ databases">
        <authorList>
            <person name="Wallbank WR R."/>
            <person name="Pardo Diaz C."/>
            <person name="Kozak K."/>
            <person name="Martin S."/>
            <person name="Jiggins C."/>
            <person name="Moest M."/>
            <person name="Warren A I."/>
            <person name="Generalovic N T."/>
            <person name="Byers J.R.P. K."/>
            <person name="Montejo-Kovacevich G."/>
            <person name="Yen C E."/>
        </authorList>
    </citation>
    <scope>NUCLEOTIDE SEQUENCE [LARGE SCALE GENOMIC DNA]</scope>
</reference>
<dbReference type="Pfam" id="PF00312">
    <property type="entry name" value="Ribosomal_S15"/>
    <property type="match status" value="1"/>
</dbReference>
<dbReference type="FunCoup" id="A0A7R8U9X4">
    <property type="interactions" value="879"/>
</dbReference>
<keyword evidence="10" id="KW-0175">Coiled coil</keyword>
<dbReference type="OrthoDB" id="441444at2759"/>
<organism evidence="11 12">
    <name type="scientific">Hermetia illucens</name>
    <name type="common">Black soldier fly</name>
    <dbReference type="NCBI Taxonomy" id="343691"/>
    <lineage>
        <taxon>Eukaryota</taxon>
        <taxon>Metazoa</taxon>
        <taxon>Ecdysozoa</taxon>
        <taxon>Arthropoda</taxon>
        <taxon>Hexapoda</taxon>
        <taxon>Insecta</taxon>
        <taxon>Pterygota</taxon>
        <taxon>Neoptera</taxon>
        <taxon>Endopterygota</taxon>
        <taxon>Diptera</taxon>
        <taxon>Brachycera</taxon>
        <taxon>Stratiomyomorpha</taxon>
        <taxon>Stratiomyidae</taxon>
        <taxon>Hermetiinae</taxon>
        <taxon>Hermetia</taxon>
    </lineage>
</organism>
<dbReference type="GO" id="GO:0003735">
    <property type="term" value="F:structural constituent of ribosome"/>
    <property type="evidence" value="ECO:0007669"/>
    <property type="project" value="InterPro"/>
</dbReference>
<evidence type="ECO:0000256" key="4">
    <source>
        <dbReference type="ARBA" id="ARBA00022980"/>
    </source>
</evidence>
<evidence type="ECO:0000256" key="8">
    <source>
        <dbReference type="ARBA" id="ARBA00035528"/>
    </source>
</evidence>
<evidence type="ECO:0000256" key="9">
    <source>
        <dbReference type="RuleBase" id="RU003919"/>
    </source>
</evidence>
<dbReference type="GO" id="GO:0032543">
    <property type="term" value="P:mitochondrial translation"/>
    <property type="evidence" value="ECO:0007669"/>
    <property type="project" value="TreeGrafter"/>
</dbReference>
<keyword evidence="4 9" id="KW-0689">Ribosomal protein</keyword>
<dbReference type="PANTHER" id="PTHR46685:SF1">
    <property type="entry name" value="SMALL RIBOSOMAL SUBUNIT PROTEIN US15M"/>
    <property type="match status" value="1"/>
</dbReference>
<dbReference type="GO" id="GO:0003723">
    <property type="term" value="F:RNA binding"/>
    <property type="evidence" value="ECO:0007669"/>
    <property type="project" value="TreeGrafter"/>
</dbReference>